<accession>A0A5B7H421</accession>
<name>A0A5B7H421_PORTR</name>
<evidence type="ECO:0000256" key="1">
    <source>
        <dbReference type="SAM" id="MobiDB-lite"/>
    </source>
</evidence>
<reference evidence="2 3" key="1">
    <citation type="submission" date="2019-05" db="EMBL/GenBank/DDBJ databases">
        <title>Another draft genome of Portunus trituberculatus and its Hox gene families provides insights of decapod evolution.</title>
        <authorList>
            <person name="Jeong J.-H."/>
            <person name="Song I."/>
            <person name="Kim S."/>
            <person name="Choi T."/>
            <person name="Kim D."/>
            <person name="Ryu S."/>
            <person name="Kim W."/>
        </authorList>
    </citation>
    <scope>NUCLEOTIDE SEQUENCE [LARGE SCALE GENOMIC DNA]</scope>
    <source>
        <tissue evidence="2">Muscle</tissue>
    </source>
</reference>
<sequence length="71" mass="7852">MPLETKTQTRESQGARVIDAMARKFACPAILESVRLAWLASVPKLGIRSSHSPPNPPPHHPSSSRRTLQVR</sequence>
<dbReference type="EMBL" id="VSRR010021351">
    <property type="protein sequence ID" value="MPC63858.1"/>
    <property type="molecule type" value="Genomic_DNA"/>
</dbReference>
<keyword evidence="3" id="KW-1185">Reference proteome</keyword>
<proteinExistence type="predicted"/>
<dbReference type="Proteomes" id="UP000324222">
    <property type="component" value="Unassembled WGS sequence"/>
</dbReference>
<organism evidence="2 3">
    <name type="scientific">Portunus trituberculatus</name>
    <name type="common">Swimming crab</name>
    <name type="synonym">Neptunus trituberculatus</name>
    <dbReference type="NCBI Taxonomy" id="210409"/>
    <lineage>
        <taxon>Eukaryota</taxon>
        <taxon>Metazoa</taxon>
        <taxon>Ecdysozoa</taxon>
        <taxon>Arthropoda</taxon>
        <taxon>Crustacea</taxon>
        <taxon>Multicrustacea</taxon>
        <taxon>Malacostraca</taxon>
        <taxon>Eumalacostraca</taxon>
        <taxon>Eucarida</taxon>
        <taxon>Decapoda</taxon>
        <taxon>Pleocyemata</taxon>
        <taxon>Brachyura</taxon>
        <taxon>Eubrachyura</taxon>
        <taxon>Portunoidea</taxon>
        <taxon>Portunidae</taxon>
        <taxon>Portuninae</taxon>
        <taxon>Portunus</taxon>
    </lineage>
</organism>
<comment type="caution">
    <text evidence="2">The sequence shown here is derived from an EMBL/GenBank/DDBJ whole genome shotgun (WGS) entry which is preliminary data.</text>
</comment>
<dbReference type="AlphaFoldDB" id="A0A5B7H421"/>
<feature type="region of interest" description="Disordered" evidence="1">
    <location>
        <begin position="46"/>
        <end position="71"/>
    </location>
</feature>
<evidence type="ECO:0000313" key="3">
    <source>
        <dbReference type="Proteomes" id="UP000324222"/>
    </source>
</evidence>
<evidence type="ECO:0000313" key="2">
    <source>
        <dbReference type="EMBL" id="MPC63858.1"/>
    </source>
</evidence>
<gene>
    <name evidence="2" type="ORF">E2C01_057965</name>
</gene>
<protein>
    <submittedName>
        <fullName evidence="2">Uncharacterized protein</fullName>
    </submittedName>
</protein>